<accession>A0A934MJA3</accession>
<dbReference type="GO" id="GO:0000160">
    <property type="term" value="P:phosphorelay signal transduction system"/>
    <property type="evidence" value="ECO:0007669"/>
    <property type="project" value="InterPro"/>
</dbReference>
<protein>
    <submittedName>
        <fullName evidence="4">Response regulator</fullName>
    </submittedName>
</protein>
<feature type="domain" description="Response regulatory" evidence="3">
    <location>
        <begin position="6"/>
        <end position="120"/>
    </location>
</feature>
<dbReference type="PROSITE" id="PS50110">
    <property type="entry name" value="RESPONSE_REGULATORY"/>
    <property type="match status" value="1"/>
</dbReference>
<evidence type="ECO:0000313" key="5">
    <source>
        <dbReference type="Proteomes" id="UP000602124"/>
    </source>
</evidence>
<dbReference type="InterPro" id="IPR011006">
    <property type="entry name" value="CheY-like_superfamily"/>
</dbReference>
<sequence length="124" mass="13561">MPEIKTILLVDDEFLLLTLMEDLLSERFSVISAPGGTQAIDLLNAEPERKFHGLVTDIRMPGASGWDVARKARELHPDIAVIYVTGDSSADWRDNGVPGSKIFGKPVKLEDLLETLTGMLTTPA</sequence>
<dbReference type="InterPro" id="IPR001789">
    <property type="entry name" value="Sig_transdc_resp-reg_receiver"/>
</dbReference>
<gene>
    <name evidence="4" type="ORF">JEQ47_03840</name>
</gene>
<keyword evidence="1 2" id="KW-0597">Phosphoprotein</keyword>
<evidence type="ECO:0000259" key="3">
    <source>
        <dbReference type="PROSITE" id="PS50110"/>
    </source>
</evidence>
<name>A0A934MJA3_9HYPH</name>
<evidence type="ECO:0000256" key="1">
    <source>
        <dbReference type="ARBA" id="ARBA00022553"/>
    </source>
</evidence>
<dbReference type="AlphaFoldDB" id="A0A934MJA3"/>
<feature type="modified residue" description="4-aspartylphosphate" evidence="2">
    <location>
        <position position="57"/>
    </location>
</feature>
<dbReference type="PANTHER" id="PTHR44591:SF21">
    <property type="entry name" value="TWO-COMPONENT RESPONSE REGULATOR"/>
    <property type="match status" value="1"/>
</dbReference>
<dbReference type="RefSeq" id="WP_198875056.1">
    <property type="nucleotide sequence ID" value="NZ_JAEKMH010000001.1"/>
</dbReference>
<dbReference type="Proteomes" id="UP000602124">
    <property type="component" value="Unassembled WGS sequence"/>
</dbReference>
<dbReference type="EMBL" id="JAEKMH010000001">
    <property type="protein sequence ID" value="MBJ3783843.1"/>
    <property type="molecule type" value="Genomic_DNA"/>
</dbReference>
<keyword evidence="5" id="KW-1185">Reference proteome</keyword>
<reference evidence="4" key="1">
    <citation type="submission" date="2020-12" db="EMBL/GenBank/DDBJ databases">
        <title>Devosia sp. MSA67 isolated from Mo River.</title>
        <authorList>
            <person name="Ma F."/>
            <person name="Zi Z."/>
        </authorList>
    </citation>
    <scope>NUCLEOTIDE SEQUENCE</scope>
    <source>
        <strain evidence="4">MSA67</strain>
    </source>
</reference>
<dbReference type="SUPFAM" id="SSF52172">
    <property type="entry name" value="CheY-like"/>
    <property type="match status" value="1"/>
</dbReference>
<dbReference type="InterPro" id="IPR050595">
    <property type="entry name" value="Bact_response_regulator"/>
</dbReference>
<comment type="caution">
    <text evidence="4">The sequence shown here is derived from an EMBL/GenBank/DDBJ whole genome shotgun (WGS) entry which is preliminary data.</text>
</comment>
<dbReference type="Pfam" id="PF00072">
    <property type="entry name" value="Response_reg"/>
    <property type="match status" value="1"/>
</dbReference>
<proteinExistence type="predicted"/>
<dbReference type="Gene3D" id="3.40.50.2300">
    <property type="match status" value="1"/>
</dbReference>
<evidence type="ECO:0000256" key="2">
    <source>
        <dbReference type="PROSITE-ProRule" id="PRU00169"/>
    </source>
</evidence>
<organism evidence="4 5">
    <name type="scientific">Devosia sediminis</name>
    <dbReference type="NCBI Taxonomy" id="2798801"/>
    <lineage>
        <taxon>Bacteria</taxon>
        <taxon>Pseudomonadati</taxon>
        <taxon>Pseudomonadota</taxon>
        <taxon>Alphaproteobacteria</taxon>
        <taxon>Hyphomicrobiales</taxon>
        <taxon>Devosiaceae</taxon>
        <taxon>Devosia</taxon>
    </lineage>
</organism>
<dbReference type="SMART" id="SM00448">
    <property type="entry name" value="REC"/>
    <property type="match status" value="1"/>
</dbReference>
<dbReference type="PANTHER" id="PTHR44591">
    <property type="entry name" value="STRESS RESPONSE REGULATOR PROTEIN 1"/>
    <property type="match status" value="1"/>
</dbReference>
<evidence type="ECO:0000313" key="4">
    <source>
        <dbReference type="EMBL" id="MBJ3783843.1"/>
    </source>
</evidence>